<dbReference type="GeneID" id="98153532"/>
<gene>
    <name evidence="2" type="ORF">BJX68DRAFT_225311</name>
</gene>
<protein>
    <submittedName>
        <fullName evidence="2">Uncharacterized protein</fullName>
    </submittedName>
</protein>
<dbReference type="EMBL" id="JBFXLR010000002">
    <property type="protein sequence ID" value="KAL2860446.1"/>
    <property type="molecule type" value="Genomic_DNA"/>
</dbReference>
<organism evidence="2 3">
    <name type="scientific">Aspergillus pseudodeflectus</name>
    <dbReference type="NCBI Taxonomy" id="176178"/>
    <lineage>
        <taxon>Eukaryota</taxon>
        <taxon>Fungi</taxon>
        <taxon>Dikarya</taxon>
        <taxon>Ascomycota</taxon>
        <taxon>Pezizomycotina</taxon>
        <taxon>Eurotiomycetes</taxon>
        <taxon>Eurotiomycetidae</taxon>
        <taxon>Eurotiales</taxon>
        <taxon>Aspergillaceae</taxon>
        <taxon>Aspergillus</taxon>
        <taxon>Aspergillus subgen. Nidulantes</taxon>
    </lineage>
</organism>
<name>A0ABR4L7C3_9EURO</name>
<proteinExistence type="predicted"/>
<evidence type="ECO:0000313" key="2">
    <source>
        <dbReference type="EMBL" id="KAL2860446.1"/>
    </source>
</evidence>
<sequence length="79" mass="8884">MQVLLDETSGHPANPKSTQSLRARKTRGEDKKSLELPRHVLLADSRRNRRWTAGPLPAWLLLGSSWGPHPVSRLVAIRL</sequence>
<dbReference type="Proteomes" id="UP001610444">
    <property type="component" value="Unassembled WGS sequence"/>
</dbReference>
<keyword evidence="3" id="KW-1185">Reference proteome</keyword>
<reference evidence="2 3" key="1">
    <citation type="submission" date="2024-07" db="EMBL/GenBank/DDBJ databases">
        <title>Section-level genome sequencing and comparative genomics of Aspergillus sections Usti and Cavernicolus.</title>
        <authorList>
            <consortium name="Lawrence Berkeley National Laboratory"/>
            <person name="Nybo J.L."/>
            <person name="Vesth T.C."/>
            <person name="Theobald S."/>
            <person name="Frisvad J.C."/>
            <person name="Larsen T.O."/>
            <person name="Kjaerboelling I."/>
            <person name="Rothschild-Mancinelli K."/>
            <person name="Lyhne E.K."/>
            <person name="Kogle M.E."/>
            <person name="Barry K."/>
            <person name="Clum A."/>
            <person name="Na H."/>
            <person name="Ledsgaard L."/>
            <person name="Lin J."/>
            <person name="Lipzen A."/>
            <person name="Kuo A."/>
            <person name="Riley R."/>
            <person name="Mondo S."/>
            <person name="LaButti K."/>
            <person name="Haridas S."/>
            <person name="Pangalinan J."/>
            <person name="Salamov A.A."/>
            <person name="Simmons B.A."/>
            <person name="Magnuson J.K."/>
            <person name="Chen J."/>
            <person name="Drula E."/>
            <person name="Henrissat B."/>
            <person name="Wiebenga A."/>
            <person name="Lubbers R.J."/>
            <person name="Gomes A.C."/>
            <person name="Macurrencykelacurrency M.R."/>
            <person name="Stajich J."/>
            <person name="Grigoriev I.V."/>
            <person name="Mortensen U.H."/>
            <person name="De vries R.P."/>
            <person name="Baker S.E."/>
            <person name="Andersen M.R."/>
        </authorList>
    </citation>
    <scope>NUCLEOTIDE SEQUENCE [LARGE SCALE GENOMIC DNA]</scope>
    <source>
        <strain evidence="2 3">CBS 756.74</strain>
    </source>
</reference>
<evidence type="ECO:0000256" key="1">
    <source>
        <dbReference type="SAM" id="MobiDB-lite"/>
    </source>
</evidence>
<comment type="caution">
    <text evidence="2">The sequence shown here is derived from an EMBL/GenBank/DDBJ whole genome shotgun (WGS) entry which is preliminary data.</text>
</comment>
<accession>A0ABR4L7C3</accession>
<feature type="region of interest" description="Disordered" evidence="1">
    <location>
        <begin position="1"/>
        <end position="33"/>
    </location>
</feature>
<dbReference type="RefSeq" id="XP_070905137.1">
    <property type="nucleotide sequence ID" value="XM_071038368.1"/>
</dbReference>
<evidence type="ECO:0000313" key="3">
    <source>
        <dbReference type="Proteomes" id="UP001610444"/>
    </source>
</evidence>